<organism evidence="8 9">
    <name type="scientific">Candidatus Salinicoccus stercoripullorum</name>
    <dbReference type="NCBI Taxonomy" id="2838756"/>
    <lineage>
        <taxon>Bacteria</taxon>
        <taxon>Bacillati</taxon>
        <taxon>Bacillota</taxon>
        <taxon>Bacilli</taxon>
        <taxon>Bacillales</taxon>
        <taxon>Staphylococcaceae</taxon>
        <taxon>Salinicoccus</taxon>
    </lineage>
</organism>
<evidence type="ECO:0000256" key="6">
    <source>
        <dbReference type="SAM" id="Phobius"/>
    </source>
</evidence>
<dbReference type="PANTHER" id="PTHR36115:SF9">
    <property type="entry name" value="LMO1584 PROTEIN"/>
    <property type="match status" value="1"/>
</dbReference>
<dbReference type="PANTHER" id="PTHR36115">
    <property type="entry name" value="PROLINE-RICH ANTIGEN HOMOLOG-RELATED"/>
    <property type="match status" value="1"/>
</dbReference>
<comment type="caution">
    <text evidence="8">The sequence shown here is derived from an EMBL/GenBank/DDBJ whole genome shotgun (WGS) entry which is preliminary data.</text>
</comment>
<evidence type="ECO:0000313" key="8">
    <source>
        <dbReference type="EMBL" id="HIW12960.1"/>
    </source>
</evidence>
<dbReference type="GO" id="GO:0005886">
    <property type="term" value="C:plasma membrane"/>
    <property type="evidence" value="ECO:0007669"/>
    <property type="project" value="UniProtKB-SubCell"/>
</dbReference>
<evidence type="ECO:0000256" key="3">
    <source>
        <dbReference type="ARBA" id="ARBA00022692"/>
    </source>
</evidence>
<evidence type="ECO:0000256" key="2">
    <source>
        <dbReference type="ARBA" id="ARBA00022475"/>
    </source>
</evidence>
<evidence type="ECO:0000259" key="7">
    <source>
        <dbReference type="Pfam" id="PF06271"/>
    </source>
</evidence>
<proteinExistence type="predicted"/>
<evidence type="ECO:0000256" key="4">
    <source>
        <dbReference type="ARBA" id="ARBA00022989"/>
    </source>
</evidence>
<accession>A0A9D1QIS6</accession>
<keyword evidence="4 6" id="KW-1133">Transmembrane helix</keyword>
<gene>
    <name evidence="8" type="ORF">H9891_07350</name>
</gene>
<comment type="subcellular location">
    <subcellularLocation>
        <location evidence="1">Cell membrane</location>
        <topology evidence="1">Multi-pass membrane protein</topology>
    </subcellularLocation>
</comment>
<dbReference type="AlphaFoldDB" id="A0A9D1QIS6"/>
<evidence type="ECO:0000313" key="9">
    <source>
        <dbReference type="Proteomes" id="UP000823989"/>
    </source>
</evidence>
<dbReference type="EMBL" id="DXHR01000025">
    <property type="protein sequence ID" value="HIW12960.1"/>
    <property type="molecule type" value="Genomic_DNA"/>
</dbReference>
<dbReference type="Proteomes" id="UP000823989">
    <property type="component" value="Unassembled WGS sequence"/>
</dbReference>
<dbReference type="InterPro" id="IPR010432">
    <property type="entry name" value="RDD"/>
</dbReference>
<sequence length="192" mass="22298">MEHTTRYQPGTGNETLMDKLDHMATAHFFTRLVSYIIDVIVIWAASQILIYPVLGMLDIKDFHLWLPIFSVENIASGLLYFLYFILMTYFFRQTLGKMITGISVISKDGGGLGFMQVLYRELVGRYINNTLAYIPYLMIIFTKNRIGLHDFFADTYVVKNDYQGYKNMIKARLFRETGNGHKNYQEDDLQNG</sequence>
<evidence type="ECO:0000256" key="1">
    <source>
        <dbReference type="ARBA" id="ARBA00004651"/>
    </source>
</evidence>
<protein>
    <submittedName>
        <fullName evidence="8">RDD family protein</fullName>
    </submittedName>
</protein>
<dbReference type="InterPro" id="IPR051791">
    <property type="entry name" value="Pra-immunoreactive"/>
</dbReference>
<reference evidence="8" key="2">
    <citation type="submission" date="2021-04" db="EMBL/GenBank/DDBJ databases">
        <authorList>
            <person name="Gilroy R."/>
        </authorList>
    </citation>
    <scope>NUCLEOTIDE SEQUENCE</scope>
    <source>
        <strain evidence="8">ChiHjej13B12-752</strain>
    </source>
</reference>
<evidence type="ECO:0000256" key="5">
    <source>
        <dbReference type="ARBA" id="ARBA00023136"/>
    </source>
</evidence>
<feature type="transmembrane region" description="Helical" evidence="6">
    <location>
        <begin position="32"/>
        <end position="54"/>
    </location>
</feature>
<feature type="domain" description="RDD" evidence="7">
    <location>
        <begin position="25"/>
        <end position="153"/>
    </location>
</feature>
<keyword evidence="2" id="KW-1003">Cell membrane</keyword>
<keyword evidence="5 6" id="KW-0472">Membrane</keyword>
<name>A0A9D1QIS6_9STAP</name>
<feature type="transmembrane region" description="Helical" evidence="6">
    <location>
        <begin position="74"/>
        <end position="91"/>
    </location>
</feature>
<keyword evidence="3 6" id="KW-0812">Transmembrane</keyword>
<reference evidence="8" key="1">
    <citation type="journal article" date="2021" name="PeerJ">
        <title>Extensive microbial diversity within the chicken gut microbiome revealed by metagenomics and culture.</title>
        <authorList>
            <person name="Gilroy R."/>
            <person name="Ravi A."/>
            <person name="Getino M."/>
            <person name="Pursley I."/>
            <person name="Horton D.L."/>
            <person name="Alikhan N.F."/>
            <person name="Baker D."/>
            <person name="Gharbi K."/>
            <person name="Hall N."/>
            <person name="Watson M."/>
            <person name="Adriaenssens E.M."/>
            <person name="Foster-Nyarko E."/>
            <person name="Jarju S."/>
            <person name="Secka A."/>
            <person name="Antonio M."/>
            <person name="Oren A."/>
            <person name="Chaudhuri R.R."/>
            <person name="La Ragione R."/>
            <person name="Hildebrand F."/>
            <person name="Pallen M.J."/>
        </authorList>
    </citation>
    <scope>NUCLEOTIDE SEQUENCE</scope>
    <source>
        <strain evidence="8">ChiHjej13B12-752</strain>
    </source>
</reference>
<dbReference type="Pfam" id="PF06271">
    <property type="entry name" value="RDD"/>
    <property type="match status" value="1"/>
</dbReference>